<keyword evidence="3" id="KW-0804">Transcription</keyword>
<comment type="caution">
    <text evidence="5">The sequence shown here is derived from an EMBL/GenBank/DDBJ whole genome shotgun (WGS) entry which is preliminary data.</text>
</comment>
<feature type="domain" description="HTH arsR-type" evidence="4">
    <location>
        <begin position="232"/>
        <end position="303"/>
    </location>
</feature>
<dbReference type="SUPFAM" id="SSF46785">
    <property type="entry name" value="Winged helix' DNA-binding domain"/>
    <property type="match status" value="1"/>
</dbReference>
<dbReference type="PANTHER" id="PTHR43132:SF8">
    <property type="entry name" value="HTH-TYPE TRANSCRIPTIONAL REGULATOR KMTR"/>
    <property type="match status" value="1"/>
</dbReference>
<dbReference type="GO" id="GO:0003677">
    <property type="term" value="F:DNA binding"/>
    <property type="evidence" value="ECO:0007669"/>
    <property type="project" value="UniProtKB-KW"/>
</dbReference>
<dbReference type="EMBL" id="BOPH01000010">
    <property type="protein sequence ID" value="GIJ65907.1"/>
    <property type="molecule type" value="Genomic_DNA"/>
</dbReference>
<dbReference type="GO" id="GO:0003700">
    <property type="term" value="F:DNA-binding transcription factor activity"/>
    <property type="evidence" value="ECO:0007669"/>
    <property type="project" value="InterPro"/>
</dbReference>
<evidence type="ECO:0000256" key="1">
    <source>
        <dbReference type="ARBA" id="ARBA00023015"/>
    </source>
</evidence>
<dbReference type="RefSeq" id="WP_203925895.1">
    <property type="nucleotide sequence ID" value="NZ_BOPH01000010.1"/>
</dbReference>
<keyword evidence="1" id="KW-0805">Transcription regulation</keyword>
<dbReference type="InterPro" id="IPR011991">
    <property type="entry name" value="ArsR-like_HTH"/>
</dbReference>
<dbReference type="Proteomes" id="UP000635606">
    <property type="component" value="Unassembled WGS sequence"/>
</dbReference>
<dbReference type="Pfam" id="PF12840">
    <property type="entry name" value="HTH_20"/>
    <property type="match status" value="1"/>
</dbReference>
<evidence type="ECO:0000256" key="2">
    <source>
        <dbReference type="ARBA" id="ARBA00023125"/>
    </source>
</evidence>
<dbReference type="InterPro" id="IPR051011">
    <property type="entry name" value="Metal_resp_trans_reg"/>
</dbReference>
<proteinExistence type="predicted"/>
<evidence type="ECO:0000256" key="3">
    <source>
        <dbReference type="ARBA" id="ARBA00023163"/>
    </source>
</evidence>
<dbReference type="InterPro" id="IPR036388">
    <property type="entry name" value="WH-like_DNA-bd_sf"/>
</dbReference>
<dbReference type="AlphaFoldDB" id="A0A8J4EBJ6"/>
<protein>
    <submittedName>
        <fullName evidence="5">Transcriptional regulator</fullName>
    </submittedName>
</protein>
<dbReference type="SMART" id="SM00418">
    <property type="entry name" value="HTH_ARSR"/>
    <property type="match status" value="1"/>
</dbReference>
<reference evidence="5" key="1">
    <citation type="submission" date="2021-01" db="EMBL/GenBank/DDBJ databases">
        <title>Whole genome shotgun sequence of Virgisporangium ochraceum NBRC 16418.</title>
        <authorList>
            <person name="Komaki H."/>
            <person name="Tamura T."/>
        </authorList>
    </citation>
    <scope>NUCLEOTIDE SEQUENCE</scope>
    <source>
        <strain evidence="5">NBRC 16418</strain>
    </source>
</reference>
<sequence>MLRLRFSASDLGRVRLRGTLGPLAETLLALQTVGQALGARDAGPYGEWRRRVLARLPSVAAAARSLPSGTAAGLYAYLGPSATVEQAMVALSRSRSMGPREHGPANRLAALLAVGYESGIAPHWPAMRAHLDAEYASRARVLVEGGIDRLFGTLHPGLSWSPPVLELRGSPADPVVEHDLAGRGLDVVPAVFCHGVPEIFLPPGGQAVLIYPAGAGPATTPRADADRAVPDGLADLLGQTRAAVLAALAGGGTTGEVARKLRISPAGASQHATVLRRAGLILSTRRGNSVLHTLTPLGSALLNGP</sequence>
<organism evidence="5 6">
    <name type="scientific">Virgisporangium ochraceum</name>
    <dbReference type="NCBI Taxonomy" id="65505"/>
    <lineage>
        <taxon>Bacteria</taxon>
        <taxon>Bacillati</taxon>
        <taxon>Actinomycetota</taxon>
        <taxon>Actinomycetes</taxon>
        <taxon>Micromonosporales</taxon>
        <taxon>Micromonosporaceae</taxon>
        <taxon>Virgisporangium</taxon>
    </lineage>
</organism>
<evidence type="ECO:0000259" key="4">
    <source>
        <dbReference type="SMART" id="SM00418"/>
    </source>
</evidence>
<evidence type="ECO:0000313" key="6">
    <source>
        <dbReference type="Proteomes" id="UP000635606"/>
    </source>
</evidence>
<dbReference type="Gene3D" id="1.10.10.10">
    <property type="entry name" value="Winged helix-like DNA-binding domain superfamily/Winged helix DNA-binding domain"/>
    <property type="match status" value="1"/>
</dbReference>
<dbReference type="PANTHER" id="PTHR43132">
    <property type="entry name" value="ARSENICAL RESISTANCE OPERON REPRESSOR ARSR-RELATED"/>
    <property type="match status" value="1"/>
</dbReference>
<accession>A0A8J4EBJ6</accession>
<dbReference type="CDD" id="cd00090">
    <property type="entry name" value="HTH_ARSR"/>
    <property type="match status" value="1"/>
</dbReference>
<dbReference type="InterPro" id="IPR001845">
    <property type="entry name" value="HTH_ArsR_DNA-bd_dom"/>
</dbReference>
<name>A0A8J4EBJ6_9ACTN</name>
<keyword evidence="6" id="KW-1185">Reference proteome</keyword>
<evidence type="ECO:0000313" key="5">
    <source>
        <dbReference type="EMBL" id="GIJ65907.1"/>
    </source>
</evidence>
<dbReference type="InterPro" id="IPR036390">
    <property type="entry name" value="WH_DNA-bd_sf"/>
</dbReference>
<gene>
    <name evidence="5" type="ORF">Voc01_008240</name>
</gene>
<keyword evidence="2" id="KW-0238">DNA-binding</keyword>